<keyword evidence="1" id="KW-0472">Membrane</keyword>
<evidence type="ECO:0000313" key="2">
    <source>
        <dbReference type="EMBL" id="KKM74923.1"/>
    </source>
</evidence>
<name>A0A0F9JYV3_9ZZZZ</name>
<reference evidence="2" key="1">
    <citation type="journal article" date="2015" name="Nature">
        <title>Complex archaea that bridge the gap between prokaryotes and eukaryotes.</title>
        <authorList>
            <person name="Spang A."/>
            <person name="Saw J.H."/>
            <person name="Jorgensen S.L."/>
            <person name="Zaremba-Niedzwiedzka K."/>
            <person name="Martijn J."/>
            <person name="Lind A.E."/>
            <person name="van Eijk R."/>
            <person name="Schleper C."/>
            <person name="Guy L."/>
            <person name="Ettema T.J."/>
        </authorList>
    </citation>
    <scope>NUCLEOTIDE SEQUENCE</scope>
</reference>
<proteinExistence type="predicted"/>
<sequence>MKFIHFLQITIIFTGLVFQNILMYGFDQPLLGFFVAWIFIILSLLVSISYIKECGGLRK</sequence>
<feature type="transmembrane region" description="Helical" evidence="1">
    <location>
        <begin position="32"/>
        <end position="51"/>
    </location>
</feature>
<organism evidence="2">
    <name type="scientific">marine sediment metagenome</name>
    <dbReference type="NCBI Taxonomy" id="412755"/>
    <lineage>
        <taxon>unclassified sequences</taxon>
        <taxon>metagenomes</taxon>
        <taxon>ecological metagenomes</taxon>
    </lineage>
</organism>
<keyword evidence="1" id="KW-0812">Transmembrane</keyword>
<accession>A0A0F9JYV3</accession>
<evidence type="ECO:0000256" key="1">
    <source>
        <dbReference type="SAM" id="Phobius"/>
    </source>
</evidence>
<dbReference type="EMBL" id="LAZR01009062">
    <property type="protein sequence ID" value="KKM74923.1"/>
    <property type="molecule type" value="Genomic_DNA"/>
</dbReference>
<dbReference type="AlphaFoldDB" id="A0A0F9JYV3"/>
<keyword evidence="1" id="KW-1133">Transmembrane helix</keyword>
<protein>
    <submittedName>
        <fullName evidence="2">Uncharacterized protein</fullName>
    </submittedName>
</protein>
<comment type="caution">
    <text evidence="2">The sequence shown here is derived from an EMBL/GenBank/DDBJ whole genome shotgun (WGS) entry which is preliminary data.</text>
</comment>
<feature type="transmembrane region" description="Helical" evidence="1">
    <location>
        <begin position="7"/>
        <end position="26"/>
    </location>
</feature>
<gene>
    <name evidence="2" type="ORF">LCGC14_1395540</name>
</gene>